<dbReference type="PANTHER" id="PTHR32444:SF234">
    <property type="entry name" value="RECEPTOR-LIKE SERINE_THREONINE-PROTEIN KINASE"/>
    <property type="match status" value="1"/>
</dbReference>
<evidence type="ECO:0000313" key="5">
    <source>
        <dbReference type="EMBL" id="KAK9223706.1"/>
    </source>
</evidence>
<dbReference type="AlphaFoldDB" id="A0AAP0QZE0"/>
<dbReference type="Proteomes" id="UP001428341">
    <property type="component" value="Unassembled WGS sequence"/>
</dbReference>
<dbReference type="InterPro" id="IPR036426">
    <property type="entry name" value="Bulb-type_lectin_dom_sf"/>
</dbReference>
<keyword evidence="1" id="KW-0732">Signal</keyword>
<accession>A0AAP0QZE0</accession>
<keyword evidence="6" id="KW-1185">Reference proteome</keyword>
<evidence type="ECO:0000256" key="1">
    <source>
        <dbReference type="ARBA" id="ARBA00022729"/>
    </source>
</evidence>
<protein>
    <recommendedName>
        <fullName evidence="4">Bulb-type lectin domain-containing protein</fullName>
    </recommendedName>
</protein>
<evidence type="ECO:0000256" key="2">
    <source>
        <dbReference type="ARBA" id="ARBA00023157"/>
    </source>
</evidence>
<proteinExistence type="predicted"/>
<comment type="caution">
    <text evidence="5">The sequence shown here is derived from an EMBL/GenBank/DDBJ whole genome shotgun (WGS) entry which is preliminary data.</text>
</comment>
<keyword evidence="2" id="KW-1015">Disulfide bond</keyword>
<evidence type="ECO:0000259" key="4">
    <source>
        <dbReference type="Pfam" id="PF01453"/>
    </source>
</evidence>
<dbReference type="PANTHER" id="PTHR32444">
    <property type="entry name" value="BULB-TYPE LECTIN DOMAIN-CONTAINING PROTEIN"/>
    <property type="match status" value="1"/>
</dbReference>
<dbReference type="EMBL" id="JBCGBO010000002">
    <property type="protein sequence ID" value="KAK9223706.1"/>
    <property type="molecule type" value="Genomic_DNA"/>
</dbReference>
<dbReference type="InterPro" id="IPR001480">
    <property type="entry name" value="Bulb-type_lectin_dom"/>
</dbReference>
<name>A0AAP0QZE0_9ROSI</name>
<reference evidence="5 6" key="1">
    <citation type="submission" date="2024-05" db="EMBL/GenBank/DDBJ databases">
        <title>Haplotype-resolved chromosome-level genome assembly of Huyou (Citrus changshanensis).</title>
        <authorList>
            <person name="Miao C."/>
            <person name="Chen W."/>
            <person name="Wu Y."/>
            <person name="Wang L."/>
            <person name="Zhao S."/>
            <person name="Grierson D."/>
            <person name="Xu C."/>
            <person name="Chen K."/>
        </authorList>
    </citation>
    <scope>NUCLEOTIDE SEQUENCE [LARGE SCALE GENOMIC DNA]</scope>
    <source>
        <strain evidence="5">01-14</strain>
        <tissue evidence="5">Leaf</tissue>
    </source>
</reference>
<feature type="domain" description="Bulb-type lectin" evidence="4">
    <location>
        <begin position="54"/>
        <end position="119"/>
    </location>
</feature>
<dbReference type="Pfam" id="PF01453">
    <property type="entry name" value="B_lectin"/>
    <property type="match status" value="1"/>
</dbReference>
<gene>
    <name evidence="5" type="ORF">WN944_012152</name>
</gene>
<dbReference type="SUPFAM" id="SSF51110">
    <property type="entry name" value="alpha-D-mannose-specific plant lectins"/>
    <property type="match status" value="1"/>
</dbReference>
<organism evidence="5 6">
    <name type="scientific">Citrus x changshan-huyou</name>
    <dbReference type="NCBI Taxonomy" id="2935761"/>
    <lineage>
        <taxon>Eukaryota</taxon>
        <taxon>Viridiplantae</taxon>
        <taxon>Streptophyta</taxon>
        <taxon>Embryophyta</taxon>
        <taxon>Tracheophyta</taxon>
        <taxon>Spermatophyta</taxon>
        <taxon>Magnoliopsida</taxon>
        <taxon>eudicotyledons</taxon>
        <taxon>Gunneridae</taxon>
        <taxon>Pentapetalae</taxon>
        <taxon>rosids</taxon>
        <taxon>malvids</taxon>
        <taxon>Sapindales</taxon>
        <taxon>Rutaceae</taxon>
        <taxon>Aurantioideae</taxon>
        <taxon>Citrus</taxon>
    </lineage>
</organism>
<keyword evidence="3" id="KW-0325">Glycoprotein</keyword>
<sequence>MDCIRQFSGETTIISLFLFSLSSGSDETEPWKLQSKFLGHLVQESASPSDLGGQQKRATGSPALLLLVAGNLVLREFSLSHSEGYLWESFDSPSDTILPGMKRGMNLRTGWNQNIKAWKSEDDHSRGLHFQLGKI</sequence>
<evidence type="ECO:0000256" key="3">
    <source>
        <dbReference type="ARBA" id="ARBA00023180"/>
    </source>
</evidence>
<evidence type="ECO:0000313" key="6">
    <source>
        <dbReference type="Proteomes" id="UP001428341"/>
    </source>
</evidence>